<gene>
    <name evidence="4" type="ORF">LHA_1324</name>
</gene>
<dbReference type="InterPro" id="IPR016181">
    <property type="entry name" value="Acyl_CoA_acyltransferase"/>
</dbReference>
<dbReference type="EMBL" id="LN681225">
    <property type="protein sequence ID" value="CEK10372.1"/>
    <property type="molecule type" value="Genomic_DNA"/>
</dbReference>
<dbReference type="PROSITE" id="PS51186">
    <property type="entry name" value="GNAT"/>
    <property type="match status" value="1"/>
</dbReference>
<evidence type="ECO:0000256" key="1">
    <source>
        <dbReference type="ARBA" id="ARBA00022679"/>
    </source>
</evidence>
<evidence type="ECO:0000259" key="3">
    <source>
        <dbReference type="PROSITE" id="PS51186"/>
    </source>
</evidence>
<dbReference type="KEGG" id="lha:LHA_1324"/>
<dbReference type="PANTHER" id="PTHR10545">
    <property type="entry name" value="DIAMINE N-ACETYLTRANSFERASE"/>
    <property type="match status" value="1"/>
</dbReference>
<organism evidence="4 5">
    <name type="scientific">Legionella hackeliae</name>
    <dbReference type="NCBI Taxonomy" id="449"/>
    <lineage>
        <taxon>Bacteria</taxon>
        <taxon>Pseudomonadati</taxon>
        <taxon>Pseudomonadota</taxon>
        <taxon>Gammaproteobacteria</taxon>
        <taxon>Legionellales</taxon>
        <taxon>Legionellaceae</taxon>
        <taxon>Legionella</taxon>
    </lineage>
</organism>
<dbReference type="OrthoDB" id="9805924at2"/>
<dbReference type="SUPFAM" id="SSF55729">
    <property type="entry name" value="Acyl-CoA N-acyltransferases (Nat)"/>
    <property type="match status" value="1"/>
</dbReference>
<feature type="domain" description="N-acetyltransferase" evidence="3">
    <location>
        <begin position="3"/>
        <end position="155"/>
    </location>
</feature>
<keyword evidence="5" id="KW-1185">Reference proteome</keyword>
<evidence type="ECO:0000256" key="2">
    <source>
        <dbReference type="ARBA" id="ARBA00023315"/>
    </source>
</evidence>
<name>A0A0A8UTE7_LEGHA</name>
<evidence type="ECO:0000313" key="4">
    <source>
        <dbReference type="EMBL" id="CEK10372.1"/>
    </source>
</evidence>
<dbReference type="PATRIC" id="fig|449.7.peg.3381"/>
<evidence type="ECO:0000313" key="5">
    <source>
        <dbReference type="Proteomes" id="UP000032803"/>
    </source>
</evidence>
<dbReference type="InterPro" id="IPR051016">
    <property type="entry name" value="Diverse_Substrate_AcTransf"/>
</dbReference>
<dbReference type="STRING" id="449.LHA_1324"/>
<keyword evidence="1 4" id="KW-0808">Transferase</keyword>
<dbReference type="HOGENOM" id="CLU_013985_41_3_6"/>
<dbReference type="GO" id="GO:0008080">
    <property type="term" value="F:N-acetyltransferase activity"/>
    <property type="evidence" value="ECO:0007669"/>
    <property type="project" value="UniProtKB-ARBA"/>
</dbReference>
<dbReference type="AlphaFoldDB" id="A0A0A8UTE7"/>
<dbReference type="CDD" id="cd04301">
    <property type="entry name" value="NAT_SF"/>
    <property type="match status" value="1"/>
</dbReference>
<protein>
    <submittedName>
        <fullName evidence="4">Putative GCN5-related N-acetyltransferase</fullName>
    </submittedName>
</protein>
<dbReference type="Gene3D" id="3.40.630.30">
    <property type="match status" value="1"/>
</dbReference>
<dbReference type="Proteomes" id="UP000032803">
    <property type="component" value="Chromosome I"/>
</dbReference>
<proteinExistence type="predicted"/>
<dbReference type="InterPro" id="IPR000182">
    <property type="entry name" value="GNAT_dom"/>
</dbReference>
<dbReference type="PANTHER" id="PTHR10545:SF29">
    <property type="entry name" value="GH14572P-RELATED"/>
    <property type="match status" value="1"/>
</dbReference>
<sequence>MKKEVRFAVEDDFDFIYETLTEDLKEQGVLYRFKYSKHEFKTTIFGEKPLATFLILIIDGKKAGFANFSIDYRNFTVNSKANMYLNDLFVAKQYRRKRGAALLMKRLEEIAIQENCGRIEGVVLSNNVEALEFYKKFLNGKIISDKLHYMRLELNSDRK</sequence>
<reference evidence="5" key="1">
    <citation type="submission" date="2014-09" db="EMBL/GenBank/DDBJ databases">
        <authorList>
            <person name="Gomez-Valero L."/>
        </authorList>
    </citation>
    <scope>NUCLEOTIDE SEQUENCE [LARGE SCALE GENOMIC DNA]</scope>
    <source>
        <strain evidence="5">ATCC35250</strain>
    </source>
</reference>
<keyword evidence="2" id="KW-0012">Acyltransferase</keyword>
<dbReference type="Pfam" id="PF00583">
    <property type="entry name" value="Acetyltransf_1"/>
    <property type="match status" value="1"/>
</dbReference>
<dbReference type="RefSeq" id="WP_045105761.1">
    <property type="nucleotide sequence ID" value="NZ_LN681225.1"/>
</dbReference>
<accession>A0A0A8UTE7</accession>